<organism evidence="1 2">
    <name type="scientific">Naganishia friedmannii</name>
    <dbReference type="NCBI Taxonomy" id="89922"/>
    <lineage>
        <taxon>Eukaryota</taxon>
        <taxon>Fungi</taxon>
        <taxon>Dikarya</taxon>
        <taxon>Basidiomycota</taxon>
        <taxon>Agaricomycotina</taxon>
        <taxon>Tremellomycetes</taxon>
        <taxon>Filobasidiales</taxon>
        <taxon>Filobasidiaceae</taxon>
        <taxon>Naganishia</taxon>
    </lineage>
</organism>
<reference evidence="1" key="1">
    <citation type="submission" date="2023-04" db="EMBL/GenBank/DDBJ databases">
        <title>Draft Genome sequencing of Naganishia species isolated from polar environments using Oxford Nanopore Technology.</title>
        <authorList>
            <person name="Leo P."/>
            <person name="Venkateswaran K."/>
        </authorList>
    </citation>
    <scope>NUCLEOTIDE SEQUENCE</scope>
    <source>
        <strain evidence="1">MNA-CCFEE 5423</strain>
    </source>
</reference>
<dbReference type="EMBL" id="JASBWT010000003">
    <property type="protein sequence ID" value="KAJ9106269.1"/>
    <property type="molecule type" value="Genomic_DNA"/>
</dbReference>
<gene>
    <name evidence="1" type="ORF">QFC21_001414</name>
</gene>
<name>A0ACC2W3F6_9TREE</name>
<proteinExistence type="predicted"/>
<evidence type="ECO:0000313" key="2">
    <source>
        <dbReference type="Proteomes" id="UP001227268"/>
    </source>
</evidence>
<protein>
    <submittedName>
        <fullName evidence="1">Uncharacterized protein</fullName>
    </submittedName>
</protein>
<comment type="caution">
    <text evidence="1">The sequence shown here is derived from an EMBL/GenBank/DDBJ whole genome shotgun (WGS) entry which is preliminary data.</text>
</comment>
<sequence length="909" mass="98852">MSTEHRLHISGLTAAISPADLKERFQRYGNVKAVDTVGPDALDAEQQSLAKCINSMQNSIWRGAKLKIAPAKKSYEDRLATERLTDIGRKALLNEKEARKLRIKERKDRKRRLAKAGGGRQSGDMRLMTEENWKNEGDIWRGKVRPGHYCPFLPMLTDLLTKYWHVTPTHHLIRPIYTRPTHPIHMKPVSTALEKVDPLPTTKTTNQFEELGTLGKKAKKPRSLPPKRATRMLLDPFRYGHMHLNGAILEGAGTADVPSLPEGRWSFTYDDLRLDEISSRLDPSLVGGTWTFHPAGGEDEVVSSGEQTSANVEVVQGKRKRVADQLNEIAGNSAFSDTVQDVVSKHVIKKSRTEQSGVKGNKASFEDPHVLRLDDDDIYTLDDDDIWGTAPVTMENESVSLFDSNSATTGAMGKLKPPTKLVPVIAASSDEEDPALSDVEFDDDVDALFGASSTDVAAPTSPLFDKKASRIQAGPPSEVMSDEDSADETTRGLSTGVGMTLGGFAQAEKEKGLSVLQKLGINLSKEDESPQSDALKAVAFDENEDRGQNVPQISTKVASLAWLYDDEDDDDEPIEMNRAAALRLRGGAQEEPISDDDSSSSESSSDSHVDVDDALLPELATEQIGSRHALDSAHAPFKTAGNGNMPKSKTTASSASTSESSNDSSSESDDSSENEGNEQQSSGNGNGGQGNSGGREDGDDSDSDSGSDSDDSSSSDDEDDEEEAKGKRKPTRQNIKPEKQSLKDMFAAQPEATTGFSLMAGLDLELDSDLEMDEANPFEAAAPATREAESTLTSFAPVPAVDVNAVFNASSLNEPFFFGTTGRPLARTEDLQDGWMSKITVGGLEKQEVDVEPFWQTKTDEQMTQLWNEQKRELTKEYKKRHREAVKRQKRGMGGAGPSADGGGAMDVE</sequence>
<keyword evidence="2" id="KW-1185">Reference proteome</keyword>
<evidence type="ECO:0000313" key="1">
    <source>
        <dbReference type="EMBL" id="KAJ9106269.1"/>
    </source>
</evidence>
<dbReference type="Proteomes" id="UP001227268">
    <property type="component" value="Unassembled WGS sequence"/>
</dbReference>
<accession>A0ACC2W3F6</accession>